<evidence type="ECO:0000256" key="3">
    <source>
        <dbReference type="ARBA" id="ARBA00022692"/>
    </source>
</evidence>
<dbReference type="Gene3D" id="1.20.1420.30">
    <property type="entry name" value="NCX, central ion-binding region"/>
    <property type="match status" value="2"/>
</dbReference>
<feature type="compositionally biased region" description="Basic and acidic residues" evidence="7">
    <location>
        <begin position="709"/>
        <end position="718"/>
    </location>
</feature>
<evidence type="ECO:0000256" key="6">
    <source>
        <dbReference type="ARBA" id="ARBA00023136"/>
    </source>
</evidence>
<gene>
    <name evidence="10" type="ORF">CBR_g22437</name>
</gene>
<dbReference type="OrthoDB" id="2127281at2759"/>
<evidence type="ECO:0000256" key="5">
    <source>
        <dbReference type="ARBA" id="ARBA00023065"/>
    </source>
</evidence>
<feature type="transmembrane region" description="Helical" evidence="8">
    <location>
        <begin position="846"/>
        <end position="870"/>
    </location>
</feature>
<evidence type="ECO:0000256" key="2">
    <source>
        <dbReference type="ARBA" id="ARBA00022448"/>
    </source>
</evidence>
<feature type="transmembrane region" description="Helical" evidence="8">
    <location>
        <begin position="88"/>
        <end position="105"/>
    </location>
</feature>
<evidence type="ECO:0000259" key="9">
    <source>
        <dbReference type="Pfam" id="PF01699"/>
    </source>
</evidence>
<evidence type="ECO:0000313" key="11">
    <source>
        <dbReference type="Proteomes" id="UP000265515"/>
    </source>
</evidence>
<name>A0A388JV36_CHABU</name>
<feature type="compositionally biased region" description="Basic and acidic residues" evidence="7">
    <location>
        <begin position="738"/>
        <end position="747"/>
    </location>
</feature>
<keyword evidence="6 8" id="KW-0472">Membrane</keyword>
<keyword evidence="11" id="KW-1185">Reference proteome</keyword>
<dbReference type="InterPro" id="IPR004837">
    <property type="entry name" value="NaCa_Exmemb"/>
</dbReference>
<dbReference type="InterPro" id="IPR051171">
    <property type="entry name" value="CaCA"/>
</dbReference>
<dbReference type="PANTHER" id="PTHR11878">
    <property type="entry name" value="SODIUM/CALCIUM EXCHANGER"/>
    <property type="match status" value="1"/>
</dbReference>
<keyword evidence="4 8" id="KW-1133">Transmembrane helix</keyword>
<feature type="compositionally biased region" description="Basic and acidic residues" evidence="7">
    <location>
        <begin position="20"/>
        <end position="29"/>
    </location>
</feature>
<dbReference type="Pfam" id="PF01699">
    <property type="entry name" value="Na_Ca_ex"/>
    <property type="match status" value="2"/>
</dbReference>
<protein>
    <recommendedName>
        <fullName evidence="9">Sodium/calcium exchanger membrane region domain-containing protein</fullName>
    </recommendedName>
</protein>
<feature type="domain" description="Sodium/calcium exchanger membrane region" evidence="9">
    <location>
        <begin position="424"/>
        <end position="595"/>
    </location>
</feature>
<feature type="compositionally biased region" description="Basic and acidic residues" evidence="7">
    <location>
        <begin position="646"/>
        <end position="662"/>
    </location>
</feature>
<keyword evidence="3 8" id="KW-0812">Transmembrane</keyword>
<feature type="transmembrane region" description="Helical" evidence="8">
    <location>
        <begin position="924"/>
        <end position="945"/>
    </location>
</feature>
<feature type="region of interest" description="Disordered" evidence="7">
    <location>
        <begin position="1"/>
        <end position="83"/>
    </location>
</feature>
<dbReference type="Gramene" id="GBG61640">
    <property type="protein sequence ID" value="GBG61640"/>
    <property type="gene ID" value="CBR_g22437"/>
</dbReference>
<feature type="transmembrane region" description="Helical" evidence="8">
    <location>
        <begin position="546"/>
        <end position="567"/>
    </location>
</feature>
<feature type="compositionally biased region" description="Polar residues" evidence="7">
    <location>
        <begin position="1"/>
        <end position="19"/>
    </location>
</feature>
<dbReference type="EMBL" id="BFEA01000021">
    <property type="protein sequence ID" value="GBG61640.1"/>
    <property type="molecule type" value="Genomic_DNA"/>
</dbReference>
<feature type="transmembrane region" description="Helical" evidence="8">
    <location>
        <begin position="421"/>
        <end position="443"/>
    </location>
</feature>
<feature type="compositionally biased region" description="Basic residues" evidence="7">
    <location>
        <begin position="65"/>
        <end position="76"/>
    </location>
</feature>
<dbReference type="InterPro" id="IPR044880">
    <property type="entry name" value="NCX_ion-bd_dom_sf"/>
</dbReference>
<feature type="compositionally biased region" description="Polar residues" evidence="7">
    <location>
        <begin position="36"/>
        <end position="46"/>
    </location>
</feature>
<reference evidence="10 11" key="1">
    <citation type="journal article" date="2018" name="Cell">
        <title>The Chara Genome: Secondary Complexity and Implications for Plant Terrestrialization.</title>
        <authorList>
            <person name="Nishiyama T."/>
            <person name="Sakayama H."/>
            <person name="Vries J.D."/>
            <person name="Buschmann H."/>
            <person name="Saint-Marcoux D."/>
            <person name="Ullrich K.K."/>
            <person name="Haas F.B."/>
            <person name="Vanderstraeten L."/>
            <person name="Becker D."/>
            <person name="Lang D."/>
            <person name="Vosolsobe S."/>
            <person name="Rombauts S."/>
            <person name="Wilhelmsson P.K.I."/>
            <person name="Janitza P."/>
            <person name="Kern R."/>
            <person name="Heyl A."/>
            <person name="Rumpler F."/>
            <person name="Villalobos L.I.A.C."/>
            <person name="Clay J.M."/>
            <person name="Skokan R."/>
            <person name="Toyoda A."/>
            <person name="Suzuki Y."/>
            <person name="Kagoshima H."/>
            <person name="Schijlen E."/>
            <person name="Tajeshwar N."/>
            <person name="Catarino B."/>
            <person name="Hetherington A.J."/>
            <person name="Saltykova A."/>
            <person name="Bonnot C."/>
            <person name="Breuninger H."/>
            <person name="Symeonidi A."/>
            <person name="Radhakrishnan G.V."/>
            <person name="Van Nieuwerburgh F."/>
            <person name="Deforce D."/>
            <person name="Chang C."/>
            <person name="Karol K.G."/>
            <person name="Hedrich R."/>
            <person name="Ulvskov P."/>
            <person name="Glockner G."/>
            <person name="Delwiche C.F."/>
            <person name="Petrasek J."/>
            <person name="Van de Peer Y."/>
            <person name="Friml J."/>
            <person name="Beilby M."/>
            <person name="Dolan L."/>
            <person name="Kohara Y."/>
            <person name="Sugano S."/>
            <person name="Fujiyama A."/>
            <person name="Delaux P.-M."/>
            <person name="Quint M."/>
            <person name="TheiBen G."/>
            <person name="Hagemann M."/>
            <person name="Harholt J."/>
            <person name="Dunand C."/>
            <person name="Zachgo S."/>
            <person name="Langdale J."/>
            <person name="Maumus F."/>
            <person name="Straeten D.V.D."/>
            <person name="Gould S.B."/>
            <person name="Rensing S.A."/>
        </authorList>
    </citation>
    <scope>NUCLEOTIDE SEQUENCE [LARGE SCALE GENOMIC DNA]</scope>
    <source>
        <strain evidence="10 11">S276</strain>
    </source>
</reference>
<feature type="compositionally biased region" description="Low complexity" evidence="7">
    <location>
        <begin position="55"/>
        <end position="64"/>
    </location>
</feature>
<evidence type="ECO:0000256" key="8">
    <source>
        <dbReference type="SAM" id="Phobius"/>
    </source>
</evidence>
<evidence type="ECO:0000256" key="7">
    <source>
        <dbReference type="SAM" id="MobiDB-lite"/>
    </source>
</evidence>
<feature type="transmembrane region" description="Helical" evidence="8">
    <location>
        <begin position="991"/>
        <end position="1009"/>
    </location>
</feature>
<dbReference type="GO" id="GO:0030001">
    <property type="term" value="P:metal ion transport"/>
    <property type="evidence" value="ECO:0007669"/>
    <property type="project" value="TreeGrafter"/>
</dbReference>
<feature type="region of interest" description="Disordered" evidence="7">
    <location>
        <begin position="133"/>
        <end position="194"/>
    </location>
</feature>
<dbReference type="Proteomes" id="UP000265515">
    <property type="component" value="Unassembled WGS sequence"/>
</dbReference>
<proteinExistence type="predicted"/>
<accession>A0A388JV36</accession>
<keyword evidence="2" id="KW-0813">Transport</keyword>
<sequence>MTTSWSSSCPTMTWQTQQQGEKDQSEKMPVELCPNKRSSAPISSGNGMDRKVRRSSSSSSSRCSSRCRRTLGRSRKAGGGGMGETDRLAAIASFLHIVVFFFLLLSTCSSCENQDENAGQVRVVDDGTRLRLQRTQDESNLPNSLGLLDRAPDSGSPSVSAFLRVNRDVQEKKQKKKRTPKRSKRAEGDVDGDGDDKYYDGVDVNYIGQVVDFASQTIKRSEEPFVDLKGLSKAVKVVARGRGDAASASSSMMTATIARTDDHSQSQRGGDFESAGDVRGVFSVSLRRMLSLSHSYFSRQAMEMVEPYSATTMPPTSVYSGNVTSDMPPVNRLLSLVSLSSASPSSSSSASDLVPVGHVANSVNVTEICSLIGEEHGKCVVWSTSTGHLVEIYSPKYADQAECASFLLLPAENTWRKDVRIVLYLLGILYIFIGLINITAVFMRAMEVIVNQKCIVLRRNPVTGHLDKHVGRIWNNTVADITLLAFGTSAPQISLALIDAVQTLGQPPGGLGTGTIIGSAAFNVFPILAVCVLVPKAGSIKKIQNFGVWVVEFTWSIWAYIWLILIVQVWTPGVITVTEAVMTILQFPVLILHAYGQDKKWFSSGNRLKVWRAIMQRQTLHSASSLTPLDDADDARNHVLPSSADHSGHIEVEEEGGGDRRLSWSSPPHHKFSGSRRPSFQVEGAMHPQHQDFWMHRHSIRMSPMPMEPGREHADHYPSRRPSAPVNHESSINPCHKRATESIDRGAGRQSGSHTVALQDHQPPPSCAAQDVPPLSRALSFVEPLGWEDIKSLWRDQFCDAMTVKGTTSGDDSEEPADPSFTDFILHFICFFWKVLFAFIPPPEIWHGRIAFACAVGWIMAMSYVLIDLANLFGCASGMDPFVLAITILATGTCLPDLIGSYIAAQNEVTADSAIANINASNCINVFVGLGCPWLVASIYNRLVLNQEFPIASRGTGFSVMIFCIAEFSATALMLGRRYVFGGELGGPRKFAVISSIVWLLHWAFYIIMSSLRSYGSI</sequence>
<evidence type="ECO:0000256" key="1">
    <source>
        <dbReference type="ARBA" id="ARBA00004127"/>
    </source>
</evidence>
<comment type="caution">
    <text evidence="10">The sequence shown here is derived from an EMBL/GenBank/DDBJ whole genome shotgun (WGS) entry which is preliminary data.</text>
</comment>
<dbReference type="GO" id="GO:0012505">
    <property type="term" value="C:endomembrane system"/>
    <property type="evidence" value="ECO:0007669"/>
    <property type="project" value="UniProtKB-SubCell"/>
</dbReference>
<dbReference type="PANTHER" id="PTHR11878:SF65">
    <property type="entry name" value="NA_CA-EXCHANGE PROTEIN, ISOFORM G"/>
    <property type="match status" value="1"/>
</dbReference>
<dbReference type="GO" id="GO:0016020">
    <property type="term" value="C:membrane"/>
    <property type="evidence" value="ECO:0007669"/>
    <property type="project" value="InterPro"/>
</dbReference>
<dbReference type="STRING" id="69332.A0A388JV36"/>
<dbReference type="AlphaFoldDB" id="A0A388JV36"/>
<organism evidence="10 11">
    <name type="scientific">Chara braunii</name>
    <name type="common">Braun's stonewort</name>
    <dbReference type="NCBI Taxonomy" id="69332"/>
    <lineage>
        <taxon>Eukaryota</taxon>
        <taxon>Viridiplantae</taxon>
        <taxon>Streptophyta</taxon>
        <taxon>Charophyceae</taxon>
        <taxon>Charales</taxon>
        <taxon>Characeae</taxon>
        <taxon>Chara</taxon>
    </lineage>
</organism>
<feature type="transmembrane region" description="Helical" evidence="8">
    <location>
        <begin position="510"/>
        <end position="534"/>
    </location>
</feature>
<keyword evidence="5" id="KW-0406">Ion transport</keyword>
<feature type="domain" description="Sodium/calcium exchanger membrane region" evidence="9">
    <location>
        <begin position="850"/>
        <end position="1010"/>
    </location>
</feature>
<evidence type="ECO:0000313" key="10">
    <source>
        <dbReference type="EMBL" id="GBG61640.1"/>
    </source>
</evidence>
<dbReference type="GO" id="GO:0055085">
    <property type="term" value="P:transmembrane transport"/>
    <property type="evidence" value="ECO:0007669"/>
    <property type="project" value="InterPro"/>
</dbReference>
<feature type="transmembrane region" description="Helical" evidence="8">
    <location>
        <begin position="573"/>
        <end position="595"/>
    </location>
</feature>
<comment type="subcellular location">
    <subcellularLocation>
        <location evidence="1">Endomembrane system</location>
        <topology evidence="1">Multi-pass membrane protein</topology>
    </subcellularLocation>
</comment>
<feature type="transmembrane region" description="Helical" evidence="8">
    <location>
        <begin position="957"/>
        <end position="979"/>
    </location>
</feature>
<feature type="region of interest" description="Disordered" evidence="7">
    <location>
        <begin position="625"/>
        <end position="679"/>
    </location>
</feature>
<feature type="region of interest" description="Disordered" evidence="7">
    <location>
        <begin position="708"/>
        <end position="769"/>
    </location>
</feature>
<feature type="transmembrane region" description="Helical" evidence="8">
    <location>
        <begin position="882"/>
        <end position="904"/>
    </location>
</feature>
<evidence type="ECO:0000256" key="4">
    <source>
        <dbReference type="ARBA" id="ARBA00022989"/>
    </source>
</evidence>
<feature type="compositionally biased region" description="Basic residues" evidence="7">
    <location>
        <begin position="173"/>
        <end position="184"/>
    </location>
</feature>